<keyword evidence="2" id="KW-1185">Reference proteome</keyword>
<organism evidence="1 2">
    <name type="scientific">Prorocentrum cordatum</name>
    <dbReference type="NCBI Taxonomy" id="2364126"/>
    <lineage>
        <taxon>Eukaryota</taxon>
        <taxon>Sar</taxon>
        <taxon>Alveolata</taxon>
        <taxon>Dinophyceae</taxon>
        <taxon>Prorocentrales</taxon>
        <taxon>Prorocentraceae</taxon>
        <taxon>Prorocentrum</taxon>
    </lineage>
</organism>
<comment type="caution">
    <text evidence="1">The sequence shown here is derived from an EMBL/GenBank/DDBJ whole genome shotgun (WGS) entry which is preliminary data.</text>
</comment>
<sequence>MERPEWAHLSGLSGHVNSHGWLRQLARRWNKLMHILHGNGSSGAQPEVFAIGGESSDDLSLLAVGTQITIVGLTSARGSPLNGFSGTVISYVEASQRYGVHVPVTGDEVLLKRDNLQTSLVEEHWLTDYDITHDAGVPRASVQGARILLRRYGSANRVNEWMDIYREFLNRRRALVMNWAIFVWACLEEASRIVIACPRGVGIRYSPSLDNLRQHMARSSGFLTFGGGATWTEKRFLVLPVEDQQEAADYAFSSLAPAEALDQAVAEVAMAMPSAEAQ</sequence>
<proteinExistence type="predicted"/>
<protein>
    <submittedName>
        <fullName evidence="1">Uncharacterized protein</fullName>
    </submittedName>
</protein>
<dbReference type="EMBL" id="CAUYUJ010017554">
    <property type="protein sequence ID" value="CAK0875773.1"/>
    <property type="molecule type" value="Genomic_DNA"/>
</dbReference>
<dbReference type="Proteomes" id="UP001189429">
    <property type="component" value="Unassembled WGS sequence"/>
</dbReference>
<name>A0ABN9VQP3_9DINO</name>
<feature type="non-terminal residue" evidence="1">
    <location>
        <position position="278"/>
    </location>
</feature>
<accession>A0ABN9VQP3</accession>
<evidence type="ECO:0000313" key="1">
    <source>
        <dbReference type="EMBL" id="CAK0875773.1"/>
    </source>
</evidence>
<gene>
    <name evidence="1" type="ORF">PCOR1329_LOCUS60350</name>
</gene>
<reference evidence="1" key="1">
    <citation type="submission" date="2023-10" db="EMBL/GenBank/DDBJ databases">
        <authorList>
            <person name="Chen Y."/>
            <person name="Shah S."/>
            <person name="Dougan E. K."/>
            <person name="Thang M."/>
            <person name="Chan C."/>
        </authorList>
    </citation>
    <scope>NUCLEOTIDE SEQUENCE [LARGE SCALE GENOMIC DNA]</scope>
</reference>
<evidence type="ECO:0000313" key="2">
    <source>
        <dbReference type="Proteomes" id="UP001189429"/>
    </source>
</evidence>